<evidence type="ECO:0008006" key="3">
    <source>
        <dbReference type="Google" id="ProtNLM"/>
    </source>
</evidence>
<reference evidence="1" key="1">
    <citation type="submission" date="2021-02" db="EMBL/GenBank/DDBJ databases">
        <authorList>
            <person name="Nowell W R."/>
        </authorList>
    </citation>
    <scope>NUCLEOTIDE SEQUENCE</scope>
    <source>
        <strain evidence="1">Ploen Becks lab</strain>
    </source>
</reference>
<comment type="caution">
    <text evidence="1">The sequence shown here is derived from an EMBL/GenBank/DDBJ whole genome shotgun (WGS) entry which is preliminary data.</text>
</comment>
<dbReference type="Proteomes" id="UP000663879">
    <property type="component" value="Unassembled WGS sequence"/>
</dbReference>
<dbReference type="Pfam" id="PF13385">
    <property type="entry name" value="Laminin_G_3"/>
    <property type="match status" value="1"/>
</dbReference>
<evidence type="ECO:0000313" key="2">
    <source>
        <dbReference type="Proteomes" id="UP000663879"/>
    </source>
</evidence>
<dbReference type="SUPFAM" id="SSF49899">
    <property type="entry name" value="Concanavalin A-like lectins/glucanases"/>
    <property type="match status" value="1"/>
</dbReference>
<evidence type="ECO:0000313" key="1">
    <source>
        <dbReference type="EMBL" id="CAF0772421.1"/>
    </source>
</evidence>
<keyword evidence="2" id="KW-1185">Reference proteome</keyword>
<proteinExistence type="predicted"/>
<protein>
    <recommendedName>
        <fullName evidence="3">LamG domain-containing protein</fullName>
    </recommendedName>
</protein>
<sequence>MCLIYSACKQATFISSRCNLFTKLANKSASSNSKIFIRNSGSHDSEYYWPIYKSSVKELVQGADLYNPINAAFTFDRFGEFGSAVKLSYGFYQFPARHYFSTDFSVTAWIKLNSIGSNAERLIECGSSTSDSIIMVVSNWNKNSAYFQMPNIRKSVVGSVNLQINIWSHIAFILKGDIGLIYVNGTLDSQNLLGYPVVVNRTRCFLGKSLWSNPNLNADLDDIKIFSRALDAEEIKQESKRF</sequence>
<dbReference type="AlphaFoldDB" id="A0A813QW60"/>
<name>A0A813QW60_9BILA</name>
<gene>
    <name evidence="1" type="ORF">OXX778_LOCUS5023</name>
</gene>
<dbReference type="InterPro" id="IPR013320">
    <property type="entry name" value="ConA-like_dom_sf"/>
</dbReference>
<dbReference type="EMBL" id="CAJNOC010000526">
    <property type="protein sequence ID" value="CAF0772421.1"/>
    <property type="molecule type" value="Genomic_DNA"/>
</dbReference>
<accession>A0A813QW60</accession>
<dbReference type="Gene3D" id="2.60.120.200">
    <property type="match status" value="1"/>
</dbReference>
<dbReference type="OrthoDB" id="5358475at2759"/>
<organism evidence="1 2">
    <name type="scientific">Brachionus calyciflorus</name>
    <dbReference type="NCBI Taxonomy" id="104777"/>
    <lineage>
        <taxon>Eukaryota</taxon>
        <taxon>Metazoa</taxon>
        <taxon>Spiralia</taxon>
        <taxon>Gnathifera</taxon>
        <taxon>Rotifera</taxon>
        <taxon>Eurotatoria</taxon>
        <taxon>Monogononta</taxon>
        <taxon>Pseudotrocha</taxon>
        <taxon>Ploima</taxon>
        <taxon>Brachionidae</taxon>
        <taxon>Brachionus</taxon>
    </lineage>
</organism>